<name>A0ABV8NXU2_9BURK</name>
<evidence type="ECO:0000313" key="1">
    <source>
        <dbReference type="EMBL" id="MFC4200619.1"/>
    </source>
</evidence>
<dbReference type="EMBL" id="JBHSBV010000002">
    <property type="protein sequence ID" value="MFC4200619.1"/>
    <property type="molecule type" value="Genomic_DNA"/>
</dbReference>
<keyword evidence="2" id="KW-1185">Reference proteome</keyword>
<proteinExistence type="predicted"/>
<comment type="caution">
    <text evidence="1">The sequence shown here is derived from an EMBL/GenBank/DDBJ whole genome shotgun (WGS) entry which is preliminary data.</text>
</comment>
<evidence type="ECO:0000313" key="2">
    <source>
        <dbReference type="Proteomes" id="UP001595848"/>
    </source>
</evidence>
<sequence>MHWSDRYVGHPYVAEMADCAVLAERVAHEVFGKVIGLPAGHAEGYIEQAKQIAELKDDYATRIDTPVDGCPALLIGRGQNCHIGVMCWLANEWWVLHANQAYGMVTRERLRTLTRLHFKVEGYYRWK</sequence>
<evidence type="ECO:0008006" key="3">
    <source>
        <dbReference type="Google" id="ProtNLM"/>
    </source>
</evidence>
<protein>
    <recommendedName>
        <fullName evidence="3">NlpC/P60 family protein</fullName>
    </recommendedName>
</protein>
<organism evidence="1 2">
    <name type="scientific">Candidimonas humi</name>
    <dbReference type="NCBI Taxonomy" id="683355"/>
    <lineage>
        <taxon>Bacteria</taxon>
        <taxon>Pseudomonadati</taxon>
        <taxon>Pseudomonadota</taxon>
        <taxon>Betaproteobacteria</taxon>
        <taxon>Burkholderiales</taxon>
        <taxon>Alcaligenaceae</taxon>
        <taxon>Candidimonas</taxon>
    </lineage>
</organism>
<dbReference type="Proteomes" id="UP001595848">
    <property type="component" value="Unassembled WGS sequence"/>
</dbReference>
<gene>
    <name evidence="1" type="ORF">ACFOY1_06620</name>
</gene>
<dbReference type="RefSeq" id="WP_217964143.1">
    <property type="nucleotide sequence ID" value="NZ_JAHTBN010000003.1"/>
</dbReference>
<accession>A0ABV8NXU2</accession>
<reference evidence="2" key="1">
    <citation type="journal article" date="2019" name="Int. J. Syst. Evol. Microbiol.">
        <title>The Global Catalogue of Microorganisms (GCM) 10K type strain sequencing project: providing services to taxonomists for standard genome sequencing and annotation.</title>
        <authorList>
            <consortium name="The Broad Institute Genomics Platform"/>
            <consortium name="The Broad Institute Genome Sequencing Center for Infectious Disease"/>
            <person name="Wu L."/>
            <person name="Ma J."/>
        </authorList>
    </citation>
    <scope>NUCLEOTIDE SEQUENCE [LARGE SCALE GENOMIC DNA]</scope>
    <source>
        <strain evidence="2">LMG 24813</strain>
    </source>
</reference>